<keyword evidence="2" id="KW-0238">DNA-binding</keyword>
<gene>
    <name evidence="5" type="ORF">BACCIP111899_03040</name>
</gene>
<dbReference type="EMBL" id="CAKJTI010000017">
    <property type="protein sequence ID" value="CAG9613821.1"/>
    <property type="molecule type" value="Genomic_DNA"/>
</dbReference>
<evidence type="ECO:0000259" key="4">
    <source>
        <dbReference type="PROSITE" id="PS50987"/>
    </source>
</evidence>
<organism evidence="5 6">
    <name type="scientific">Bacillus rhizoplanae</name>
    <dbReference type="NCBI Taxonomy" id="2880966"/>
    <lineage>
        <taxon>Bacteria</taxon>
        <taxon>Bacillati</taxon>
        <taxon>Bacillota</taxon>
        <taxon>Bacilli</taxon>
        <taxon>Bacillales</taxon>
        <taxon>Bacillaceae</taxon>
        <taxon>Bacillus</taxon>
    </lineage>
</organism>
<protein>
    <recommendedName>
        <fullName evidence="4">HTH arsR-type domain-containing protein</fullName>
    </recommendedName>
</protein>
<comment type="caution">
    <text evidence="5">The sequence shown here is derived from an EMBL/GenBank/DDBJ whole genome shotgun (WGS) entry which is preliminary data.</text>
</comment>
<dbReference type="CDD" id="cd00090">
    <property type="entry name" value="HTH_ARSR"/>
    <property type="match status" value="1"/>
</dbReference>
<dbReference type="SMART" id="SM00418">
    <property type="entry name" value="HTH_ARSR"/>
    <property type="match status" value="1"/>
</dbReference>
<sequence length="347" mass="40974">MKVMNLNATRETYSVQIKHSILFEMGLGIAAYTYYDFHHTFEKPIDYWKDIEKKLSAIVQEELHYTHKHNTWFALLQLLHSRSFNPLESFFHFLDELTEEELRWRCLPYIGLQHEDNRRKVSRKEKTAIASFIKACQHHKFFPTYIKHISSIDTSVLKRHLKIISEGWYETVIQPNYIEFTSMLERDAQQKRALQSTYPPEELVKYITGSTYQPEPSIHQVILIPQYVYRPWNVETTLPGIKVFYYPISDDNVSLVEDPYSPPSTLVHSYKALGDETRLKIIKLLTERDHSLQELTEKLKIPKTTLHHHLSLLRAARIINGKGSRYYIQLDHLTSLQEKLQRFLGKG</sequence>
<dbReference type="RefSeq" id="WP_230575858.1">
    <property type="nucleotide sequence ID" value="NZ_CAKJTI010000017.1"/>
</dbReference>
<dbReference type="Pfam" id="PF01022">
    <property type="entry name" value="HTH_5"/>
    <property type="match status" value="1"/>
</dbReference>
<keyword evidence="3" id="KW-0804">Transcription</keyword>
<dbReference type="PRINTS" id="PR00778">
    <property type="entry name" value="HTHARSR"/>
</dbReference>
<accession>A0ABN8A4H6</accession>
<feature type="domain" description="HTH arsR-type" evidence="4">
    <location>
        <begin position="256"/>
        <end position="347"/>
    </location>
</feature>
<proteinExistence type="predicted"/>
<evidence type="ECO:0000256" key="1">
    <source>
        <dbReference type="ARBA" id="ARBA00023015"/>
    </source>
</evidence>
<reference evidence="5 6" key="1">
    <citation type="submission" date="2021-10" db="EMBL/GenBank/DDBJ databases">
        <authorList>
            <person name="Criscuolo A."/>
        </authorList>
    </citation>
    <scope>NUCLEOTIDE SEQUENCE [LARGE SCALE GENOMIC DNA]</scope>
    <source>
        <strain evidence="6">CIP 111899</strain>
    </source>
</reference>
<dbReference type="InterPro" id="IPR036388">
    <property type="entry name" value="WH-like_DNA-bd_sf"/>
</dbReference>
<dbReference type="InterPro" id="IPR051081">
    <property type="entry name" value="HTH_MetalResp_TranReg"/>
</dbReference>
<dbReference type="Gene3D" id="1.10.10.10">
    <property type="entry name" value="Winged helix-like DNA-binding domain superfamily/Winged helix DNA-binding domain"/>
    <property type="match status" value="1"/>
</dbReference>
<dbReference type="PROSITE" id="PS50987">
    <property type="entry name" value="HTH_ARSR_2"/>
    <property type="match status" value="1"/>
</dbReference>
<name>A0ABN8A4H6_9BACI</name>
<dbReference type="InterPro" id="IPR011991">
    <property type="entry name" value="ArsR-like_HTH"/>
</dbReference>
<evidence type="ECO:0000313" key="6">
    <source>
        <dbReference type="Proteomes" id="UP000789423"/>
    </source>
</evidence>
<dbReference type="InterPro" id="IPR036390">
    <property type="entry name" value="WH_DNA-bd_sf"/>
</dbReference>
<dbReference type="InterPro" id="IPR001845">
    <property type="entry name" value="HTH_ArsR_DNA-bd_dom"/>
</dbReference>
<evidence type="ECO:0000256" key="3">
    <source>
        <dbReference type="ARBA" id="ARBA00023163"/>
    </source>
</evidence>
<dbReference type="Proteomes" id="UP000789423">
    <property type="component" value="Unassembled WGS sequence"/>
</dbReference>
<dbReference type="PANTHER" id="PTHR33154">
    <property type="entry name" value="TRANSCRIPTIONAL REGULATOR, ARSR FAMILY"/>
    <property type="match status" value="1"/>
</dbReference>
<evidence type="ECO:0000256" key="2">
    <source>
        <dbReference type="ARBA" id="ARBA00023125"/>
    </source>
</evidence>
<dbReference type="PANTHER" id="PTHR33154:SF18">
    <property type="entry name" value="ARSENICAL RESISTANCE OPERON REPRESSOR"/>
    <property type="match status" value="1"/>
</dbReference>
<keyword evidence="6" id="KW-1185">Reference proteome</keyword>
<dbReference type="SUPFAM" id="SSF46785">
    <property type="entry name" value="Winged helix' DNA-binding domain"/>
    <property type="match status" value="1"/>
</dbReference>
<evidence type="ECO:0000313" key="5">
    <source>
        <dbReference type="EMBL" id="CAG9613821.1"/>
    </source>
</evidence>
<keyword evidence="1" id="KW-0805">Transcription regulation</keyword>